<proteinExistence type="predicted"/>
<evidence type="ECO:0000313" key="1">
    <source>
        <dbReference type="EMBL" id="MCF4121420.1"/>
    </source>
</evidence>
<evidence type="ECO:0000313" key="2">
    <source>
        <dbReference type="Proteomes" id="UP001165405"/>
    </source>
</evidence>
<keyword evidence="2" id="KW-1185">Reference proteome</keyword>
<accession>A0AA41QDF9</accession>
<dbReference type="EMBL" id="JAKGSG010000029">
    <property type="protein sequence ID" value="MCF4121420.1"/>
    <property type="molecule type" value="Genomic_DNA"/>
</dbReference>
<sequence>MGLFGRGRPKRQNGHDEAIAHYEAMVAQAGAAAEAEGASGRWDDALMLSEVSLKAVLALQRLEPGDPRHLHGEAATQYFHASALGRNGRVAEAVAAADRAAALYRLLRPQSPARYDQLIADAEGRGERWRAELAGTVAGAPADDIADILGSAAVRLLEGQPLSPEEARGLSAVGITAAGAGSARVELARTHLTLADHLSAEAPDEAWTVRQLRLHAHDLFAEASEAQETEMRYRFGDYGTDWARTLLVLARQDHESGDTSSLQDHCGWLAGVLGQLRPYTLVDGPTAELVQEADMFLQGVGSW</sequence>
<comment type="caution">
    <text evidence="1">The sequence shown here is derived from an EMBL/GenBank/DDBJ whole genome shotgun (WGS) entry which is preliminary data.</text>
</comment>
<protein>
    <recommendedName>
        <fullName evidence="3">Tetratricopeptide repeat protein</fullName>
    </recommendedName>
</protein>
<evidence type="ECO:0008006" key="3">
    <source>
        <dbReference type="Google" id="ProtNLM"/>
    </source>
</evidence>
<name>A0AA41QDF9_9MICO</name>
<gene>
    <name evidence="1" type="ORF">L1785_10550</name>
</gene>
<organism evidence="1 2">
    <name type="scientific">Antribacter soli</name>
    <dbReference type="NCBI Taxonomy" id="2910976"/>
    <lineage>
        <taxon>Bacteria</taxon>
        <taxon>Bacillati</taxon>
        <taxon>Actinomycetota</taxon>
        <taxon>Actinomycetes</taxon>
        <taxon>Micrococcales</taxon>
        <taxon>Promicromonosporaceae</taxon>
        <taxon>Antribacter</taxon>
    </lineage>
</organism>
<reference evidence="1" key="1">
    <citation type="submission" date="2022-01" db="EMBL/GenBank/DDBJ databases">
        <title>Antribacter sp. nov., isolated from Guizhou of China.</title>
        <authorList>
            <person name="Chengliang C."/>
            <person name="Ya Z."/>
        </authorList>
    </citation>
    <scope>NUCLEOTIDE SEQUENCE</scope>
    <source>
        <strain evidence="1">KLBMP 9083</strain>
    </source>
</reference>
<dbReference type="RefSeq" id="WP_236089216.1">
    <property type="nucleotide sequence ID" value="NZ_JAKGSG010000029.1"/>
</dbReference>
<dbReference type="Proteomes" id="UP001165405">
    <property type="component" value="Unassembled WGS sequence"/>
</dbReference>
<dbReference type="AlphaFoldDB" id="A0AA41QDF9"/>